<name>A0A0S4JGN2_BODSA</name>
<organism evidence="2 3">
    <name type="scientific">Bodo saltans</name>
    <name type="common">Flagellated protozoan</name>
    <dbReference type="NCBI Taxonomy" id="75058"/>
    <lineage>
        <taxon>Eukaryota</taxon>
        <taxon>Discoba</taxon>
        <taxon>Euglenozoa</taxon>
        <taxon>Kinetoplastea</taxon>
        <taxon>Metakinetoplastina</taxon>
        <taxon>Eubodonida</taxon>
        <taxon>Bodonidae</taxon>
        <taxon>Bodo</taxon>
    </lineage>
</organism>
<keyword evidence="3" id="KW-1185">Reference proteome</keyword>
<proteinExistence type="predicted"/>
<dbReference type="Proteomes" id="UP000051952">
    <property type="component" value="Unassembled WGS sequence"/>
</dbReference>
<feature type="non-terminal residue" evidence="2">
    <location>
        <position position="413"/>
    </location>
</feature>
<keyword evidence="1" id="KW-1133">Transmembrane helix</keyword>
<dbReference type="VEuPathDB" id="TriTrypDB:BSAL_28400"/>
<keyword evidence="1 2" id="KW-0812">Transmembrane</keyword>
<dbReference type="EMBL" id="CYKH01001859">
    <property type="protein sequence ID" value="CUG90708.1"/>
    <property type="molecule type" value="Genomic_DNA"/>
</dbReference>
<gene>
    <name evidence="2" type="ORF">BSAL_28400</name>
</gene>
<feature type="transmembrane region" description="Helical" evidence="1">
    <location>
        <begin position="304"/>
        <end position="323"/>
    </location>
</feature>
<evidence type="ECO:0000313" key="3">
    <source>
        <dbReference type="Proteomes" id="UP000051952"/>
    </source>
</evidence>
<reference evidence="3" key="1">
    <citation type="submission" date="2015-09" db="EMBL/GenBank/DDBJ databases">
        <authorList>
            <consortium name="Pathogen Informatics"/>
        </authorList>
    </citation>
    <scope>NUCLEOTIDE SEQUENCE [LARGE SCALE GENOMIC DNA]</scope>
    <source>
        <strain evidence="3">Lake Konstanz</strain>
    </source>
</reference>
<accession>A0A0S4JGN2</accession>
<feature type="transmembrane region" description="Helical" evidence="1">
    <location>
        <begin position="389"/>
        <end position="412"/>
    </location>
</feature>
<keyword evidence="1" id="KW-0472">Membrane</keyword>
<sequence>MDSSAQTTICLQRDVFPVGLASPNAIDFPALVAGTPYPAEGLAPVSSNEMATAPRVANPNNDEDVNPRPVFLSWELDEPDDSPMEPVVIVGGGGGRSEMFHQTNMMMDTMQESNRKRNRKCGRSASTVSSHGASGGPNVFARHRWSLRYRNPVVEHEFLVYHYSTRSMAIVNIAGQVVVCVVGVALYSGLSRMTIALYMCVCVLWISCGIGTIILRHVMQRFTAESADRIVARTGHIDDDVTDAPVKDTPLPSKAFELSIASNSTPGSVRGRAAKAGTDVTHSLLVAYDPARIPMRRNAQLQEYVFMVVLVANFLFAVANFSGKGTCFNSKWDYAMELRGCRRAIQMDSVPLLLFITSTFANPTRWISFTAIYIICTIANLASRTAPPMIALIPAYFWASVTVFGIEALACII</sequence>
<evidence type="ECO:0000256" key="1">
    <source>
        <dbReference type="SAM" id="Phobius"/>
    </source>
</evidence>
<feature type="transmembrane region" description="Helical" evidence="1">
    <location>
        <begin position="366"/>
        <end position="383"/>
    </location>
</feature>
<feature type="transmembrane region" description="Helical" evidence="1">
    <location>
        <begin position="195"/>
        <end position="215"/>
    </location>
</feature>
<feature type="transmembrane region" description="Helical" evidence="1">
    <location>
        <begin position="169"/>
        <end position="189"/>
    </location>
</feature>
<protein>
    <submittedName>
        <fullName evidence="2">Transmembrane protein, putative</fullName>
    </submittedName>
</protein>
<dbReference type="AlphaFoldDB" id="A0A0S4JGN2"/>
<evidence type="ECO:0000313" key="2">
    <source>
        <dbReference type="EMBL" id="CUG90708.1"/>
    </source>
</evidence>